<dbReference type="GO" id="GO:0016757">
    <property type="term" value="F:glycosyltransferase activity"/>
    <property type="evidence" value="ECO:0007669"/>
    <property type="project" value="UniProtKB-KW"/>
</dbReference>
<reference evidence="3" key="1">
    <citation type="journal article" date="2019" name="Int. J. Syst. Evol. Microbiol.">
        <title>The Global Catalogue of Microorganisms (GCM) 10K type strain sequencing project: providing services to taxonomists for standard genome sequencing and annotation.</title>
        <authorList>
            <consortium name="The Broad Institute Genomics Platform"/>
            <consortium name="The Broad Institute Genome Sequencing Center for Infectious Disease"/>
            <person name="Wu L."/>
            <person name="Ma J."/>
        </authorList>
    </citation>
    <scope>NUCLEOTIDE SEQUENCE [LARGE SCALE GENOMIC DNA]</scope>
    <source>
        <strain evidence="3">KCTC 22437</strain>
    </source>
</reference>
<evidence type="ECO:0000313" key="3">
    <source>
        <dbReference type="Proteomes" id="UP001597557"/>
    </source>
</evidence>
<evidence type="ECO:0000313" key="2">
    <source>
        <dbReference type="EMBL" id="MFD2873864.1"/>
    </source>
</evidence>
<dbReference type="PANTHER" id="PTHR45947">
    <property type="entry name" value="SULFOQUINOVOSYL TRANSFERASE SQD2"/>
    <property type="match status" value="1"/>
</dbReference>
<dbReference type="EMBL" id="JBHUPD010000003">
    <property type="protein sequence ID" value="MFD2873864.1"/>
    <property type="molecule type" value="Genomic_DNA"/>
</dbReference>
<comment type="caution">
    <text evidence="2">The sequence shown here is derived from an EMBL/GenBank/DDBJ whole genome shotgun (WGS) entry which is preliminary data.</text>
</comment>
<gene>
    <name evidence="2" type="ORF">ACFS5N_15390</name>
</gene>
<organism evidence="2 3">
    <name type="scientific">Mucilaginibacter ximonensis</name>
    <dbReference type="NCBI Taxonomy" id="538021"/>
    <lineage>
        <taxon>Bacteria</taxon>
        <taxon>Pseudomonadati</taxon>
        <taxon>Bacteroidota</taxon>
        <taxon>Sphingobacteriia</taxon>
        <taxon>Sphingobacteriales</taxon>
        <taxon>Sphingobacteriaceae</taxon>
        <taxon>Mucilaginibacter</taxon>
    </lineage>
</organism>
<accession>A0ABW5YF52</accession>
<dbReference type="Gene3D" id="3.40.50.2000">
    <property type="entry name" value="Glycogen Phosphorylase B"/>
    <property type="match status" value="2"/>
</dbReference>
<keyword evidence="2" id="KW-0808">Transferase</keyword>
<dbReference type="InterPro" id="IPR050194">
    <property type="entry name" value="Glycosyltransferase_grp1"/>
</dbReference>
<dbReference type="SUPFAM" id="SSF53756">
    <property type="entry name" value="UDP-Glycosyltransferase/glycogen phosphorylase"/>
    <property type="match status" value="1"/>
</dbReference>
<protein>
    <submittedName>
        <fullName evidence="2">Glycosyltransferase family 4 protein</fullName>
        <ecNumber evidence="2">2.4.-.-</ecNumber>
    </submittedName>
</protein>
<proteinExistence type="predicted"/>
<feature type="domain" description="Glycosyl transferase family 1" evidence="1">
    <location>
        <begin position="182"/>
        <end position="325"/>
    </location>
</feature>
<sequence>MKVAFIVRPNLYDIAGGDTVQIDQTAKKLRELGVEVDILLSNAVISHQQYDVLNFFHITRSAAILLQTKNTDKPILVSTIHCPYGDYDKHSGFNWRSLFALMSEDAKDYFRTISRWIRGREGLPISYIFTGQRHSIQKVLKKAKIILPNSMSELNRIKERYACQTPYAIITNGINPEKFEYDTNTPKDEKLVISVGRIEKRKNQLNIIRALNNTDYKLVLIGAATPTQQSYYQQCVDAAGPNVQLLNRIPHEDMVKYYQLAKVHVLASWFETTGLSSLEAAIMRCNLVITDKGDTRDYFGDDAFYCAPENPDSIRKAVDLAAKAPINEDLANKILTEHTWKKAAQQTLAAYKSIL</sequence>
<dbReference type="Pfam" id="PF00534">
    <property type="entry name" value="Glycos_transf_1"/>
    <property type="match status" value="1"/>
</dbReference>
<dbReference type="EC" id="2.4.-.-" evidence="2"/>
<evidence type="ECO:0000259" key="1">
    <source>
        <dbReference type="Pfam" id="PF00534"/>
    </source>
</evidence>
<dbReference type="CDD" id="cd03801">
    <property type="entry name" value="GT4_PimA-like"/>
    <property type="match status" value="1"/>
</dbReference>
<name>A0ABW5YF52_9SPHI</name>
<keyword evidence="2" id="KW-0328">Glycosyltransferase</keyword>
<dbReference type="Proteomes" id="UP001597557">
    <property type="component" value="Unassembled WGS sequence"/>
</dbReference>
<keyword evidence="3" id="KW-1185">Reference proteome</keyword>
<dbReference type="PANTHER" id="PTHR45947:SF3">
    <property type="entry name" value="SULFOQUINOVOSYL TRANSFERASE SQD2"/>
    <property type="match status" value="1"/>
</dbReference>
<dbReference type="RefSeq" id="WP_377187425.1">
    <property type="nucleotide sequence ID" value="NZ_JBHUPD010000003.1"/>
</dbReference>
<dbReference type="InterPro" id="IPR001296">
    <property type="entry name" value="Glyco_trans_1"/>
</dbReference>